<reference evidence="1 2" key="1">
    <citation type="submission" date="2013-09" db="EMBL/GenBank/DDBJ databases">
        <title>Corchorus capsularis genome sequencing.</title>
        <authorList>
            <person name="Alam M."/>
            <person name="Haque M.S."/>
            <person name="Islam M.S."/>
            <person name="Emdad E.M."/>
            <person name="Islam M.M."/>
            <person name="Ahmed B."/>
            <person name="Halim A."/>
            <person name="Hossen Q.M.M."/>
            <person name="Hossain M.Z."/>
            <person name="Ahmed R."/>
            <person name="Khan M.M."/>
            <person name="Islam R."/>
            <person name="Rashid M.M."/>
            <person name="Khan S.A."/>
            <person name="Rahman M.S."/>
            <person name="Alam M."/>
        </authorList>
    </citation>
    <scope>NUCLEOTIDE SEQUENCE [LARGE SCALE GENOMIC DNA]</scope>
    <source>
        <strain evidence="2">cv. CVL-1</strain>
        <tissue evidence="1">Whole seedling</tissue>
    </source>
</reference>
<evidence type="ECO:0000313" key="2">
    <source>
        <dbReference type="Proteomes" id="UP000188268"/>
    </source>
</evidence>
<gene>
    <name evidence="1" type="ORF">CCACVL1_10486</name>
</gene>
<evidence type="ECO:0000313" key="1">
    <source>
        <dbReference type="EMBL" id="OMO84995.1"/>
    </source>
</evidence>
<dbReference type="AlphaFoldDB" id="A0A1R3IQY4"/>
<dbReference type="Gramene" id="OMO84995">
    <property type="protein sequence ID" value="OMO84995"/>
    <property type="gene ID" value="CCACVL1_10486"/>
</dbReference>
<sequence length="58" mass="7145">MAWVRGLGKQQRRMKQVLYGFVTFSLDRREWVKRRLALIRSKKEIADLDYYGYRYNSK</sequence>
<name>A0A1R3IQY4_COCAP</name>
<organism evidence="1 2">
    <name type="scientific">Corchorus capsularis</name>
    <name type="common">Jute</name>
    <dbReference type="NCBI Taxonomy" id="210143"/>
    <lineage>
        <taxon>Eukaryota</taxon>
        <taxon>Viridiplantae</taxon>
        <taxon>Streptophyta</taxon>
        <taxon>Embryophyta</taxon>
        <taxon>Tracheophyta</taxon>
        <taxon>Spermatophyta</taxon>
        <taxon>Magnoliopsida</taxon>
        <taxon>eudicotyledons</taxon>
        <taxon>Gunneridae</taxon>
        <taxon>Pentapetalae</taxon>
        <taxon>rosids</taxon>
        <taxon>malvids</taxon>
        <taxon>Malvales</taxon>
        <taxon>Malvaceae</taxon>
        <taxon>Grewioideae</taxon>
        <taxon>Apeibeae</taxon>
        <taxon>Corchorus</taxon>
    </lineage>
</organism>
<protein>
    <submittedName>
        <fullName evidence="1">Uncharacterized protein</fullName>
    </submittedName>
</protein>
<accession>A0A1R3IQY4</accession>
<dbReference type="EMBL" id="AWWV01009653">
    <property type="protein sequence ID" value="OMO84995.1"/>
    <property type="molecule type" value="Genomic_DNA"/>
</dbReference>
<comment type="caution">
    <text evidence="1">The sequence shown here is derived from an EMBL/GenBank/DDBJ whole genome shotgun (WGS) entry which is preliminary data.</text>
</comment>
<dbReference type="Proteomes" id="UP000188268">
    <property type="component" value="Unassembled WGS sequence"/>
</dbReference>
<proteinExistence type="predicted"/>
<keyword evidence="2" id="KW-1185">Reference proteome</keyword>